<dbReference type="Pfam" id="PF01812">
    <property type="entry name" value="5-FTHF_cyc-lig"/>
    <property type="match status" value="1"/>
</dbReference>
<evidence type="ECO:0000256" key="5">
    <source>
        <dbReference type="RuleBase" id="RU361279"/>
    </source>
</evidence>
<proteinExistence type="inferred from homology"/>
<dbReference type="SUPFAM" id="SSF100950">
    <property type="entry name" value="NagB/RpiA/CoA transferase-like"/>
    <property type="match status" value="1"/>
</dbReference>
<name>M3E4S8_9ACTN</name>
<comment type="cofactor">
    <cofactor evidence="5">
        <name>Mg(2+)</name>
        <dbReference type="ChEBI" id="CHEBI:18420"/>
    </cofactor>
</comment>
<feature type="binding site" evidence="4">
    <location>
        <position position="74"/>
    </location>
    <ligand>
        <name>substrate</name>
    </ligand>
</feature>
<evidence type="ECO:0000313" key="7">
    <source>
        <dbReference type="Proteomes" id="UP000030760"/>
    </source>
</evidence>
<dbReference type="EMBL" id="KB405097">
    <property type="protein sequence ID" value="EMF50901.1"/>
    <property type="molecule type" value="Genomic_DNA"/>
</dbReference>
<dbReference type="GO" id="GO:0009396">
    <property type="term" value="P:folic acid-containing compound biosynthetic process"/>
    <property type="evidence" value="ECO:0007669"/>
    <property type="project" value="TreeGrafter"/>
</dbReference>
<dbReference type="GO" id="GO:0046872">
    <property type="term" value="F:metal ion binding"/>
    <property type="evidence" value="ECO:0007669"/>
    <property type="project" value="UniProtKB-KW"/>
</dbReference>
<feature type="binding site" evidence="4">
    <location>
        <begin position="28"/>
        <end position="32"/>
    </location>
    <ligand>
        <name>ATP</name>
        <dbReference type="ChEBI" id="CHEBI:30616"/>
    </ligand>
</feature>
<dbReference type="EC" id="6.3.3.2" evidence="5"/>
<keyword evidence="2 4" id="KW-0547">Nucleotide-binding</keyword>
<dbReference type="GO" id="GO:0030272">
    <property type="term" value="F:5-formyltetrahydrofolate cyclo-ligase activity"/>
    <property type="evidence" value="ECO:0007669"/>
    <property type="project" value="UniProtKB-EC"/>
</dbReference>
<dbReference type="NCBIfam" id="TIGR02727">
    <property type="entry name" value="MTHFS_bact"/>
    <property type="match status" value="1"/>
</dbReference>
<dbReference type="AlphaFoldDB" id="M3E4S8"/>
<dbReference type="InterPro" id="IPR002698">
    <property type="entry name" value="FTHF_cligase"/>
</dbReference>
<keyword evidence="5" id="KW-0460">Magnesium</keyword>
<feature type="binding site" evidence="4">
    <location>
        <begin position="162"/>
        <end position="170"/>
    </location>
    <ligand>
        <name>ATP</name>
        <dbReference type="ChEBI" id="CHEBI:30616"/>
    </ligand>
</feature>
<comment type="catalytic activity">
    <reaction evidence="5">
        <text>(6S)-5-formyl-5,6,7,8-tetrahydrofolate + ATP = (6R)-5,10-methenyltetrahydrofolate + ADP + phosphate</text>
        <dbReference type="Rhea" id="RHEA:10488"/>
        <dbReference type="ChEBI" id="CHEBI:30616"/>
        <dbReference type="ChEBI" id="CHEBI:43474"/>
        <dbReference type="ChEBI" id="CHEBI:57455"/>
        <dbReference type="ChEBI" id="CHEBI:57457"/>
        <dbReference type="ChEBI" id="CHEBI:456216"/>
        <dbReference type="EC" id="6.3.3.2"/>
    </reaction>
</comment>
<evidence type="ECO:0000256" key="4">
    <source>
        <dbReference type="PIRSR" id="PIRSR006806-1"/>
    </source>
</evidence>
<comment type="similarity">
    <text evidence="1 5">Belongs to the 5-formyltetrahydrofolate cyclo-ligase family.</text>
</comment>
<sequence>MNSFSYELITKKLELPVSRMGPEPELSKRMLRRELLLVRNGLTPDDVRNTTGALAERALGLPELAHARTVAAYVAVGSEPGTLALLDALRARGVRVLLPVLLPDNDLDWGAYAGEASLARVRHGGGRMALLEPVGERLGPEAVTTADAVLLPGLAVDARGMRLGRGGGSYDRVLARLERAGADPALVVLLYDTEVVDRVPEEPHDRPVHAVVTPAGVRRFR</sequence>
<evidence type="ECO:0000256" key="1">
    <source>
        <dbReference type="ARBA" id="ARBA00010638"/>
    </source>
</evidence>
<dbReference type="InterPro" id="IPR037171">
    <property type="entry name" value="NagB/RpiA_transferase-like"/>
</dbReference>
<keyword evidence="6" id="KW-0436">Ligase</keyword>
<dbReference type="GO" id="GO:0035999">
    <property type="term" value="P:tetrahydrofolate interconversion"/>
    <property type="evidence" value="ECO:0007669"/>
    <property type="project" value="TreeGrafter"/>
</dbReference>
<dbReference type="Gene3D" id="3.40.50.10420">
    <property type="entry name" value="NagB/RpiA/CoA transferase-like"/>
    <property type="match status" value="1"/>
</dbReference>
<gene>
    <name evidence="6" type="ORF">SBD_7618</name>
</gene>
<evidence type="ECO:0000256" key="2">
    <source>
        <dbReference type="ARBA" id="ARBA00022741"/>
    </source>
</evidence>
<accession>M3E4S8</accession>
<keyword evidence="3 4" id="KW-0067">ATP-binding</keyword>
<evidence type="ECO:0000313" key="6">
    <source>
        <dbReference type="EMBL" id="EMF50901.1"/>
    </source>
</evidence>
<feature type="binding site" evidence="4">
    <location>
        <position position="79"/>
    </location>
    <ligand>
        <name>substrate</name>
    </ligand>
</feature>
<dbReference type="Proteomes" id="UP000030760">
    <property type="component" value="Unassembled WGS sequence"/>
</dbReference>
<dbReference type="GO" id="GO:0005524">
    <property type="term" value="F:ATP binding"/>
    <property type="evidence" value="ECO:0007669"/>
    <property type="project" value="UniProtKB-KW"/>
</dbReference>
<dbReference type="PIRSF" id="PIRSF006806">
    <property type="entry name" value="FTHF_cligase"/>
    <property type="match status" value="1"/>
</dbReference>
<keyword evidence="5" id="KW-0479">Metal-binding</keyword>
<evidence type="ECO:0000256" key="3">
    <source>
        <dbReference type="ARBA" id="ARBA00022840"/>
    </source>
</evidence>
<reference evidence="7" key="1">
    <citation type="journal article" date="2013" name="Genome Announc.">
        <title>Draft Genome Sequence of Streptomyces bottropensis ATCC 25435, a Bottromycin-Producing Actinomycete.</title>
        <authorList>
            <person name="Zhang H."/>
            <person name="Zhou W."/>
            <person name="Zhuang Y."/>
            <person name="Liang X."/>
            <person name="Liu T."/>
        </authorList>
    </citation>
    <scope>NUCLEOTIDE SEQUENCE [LARGE SCALE GENOMIC DNA]</scope>
    <source>
        <strain evidence="7">ATCC 25435</strain>
    </source>
</reference>
<dbReference type="InterPro" id="IPR024185">
    <property type="entry name" value="FTHF_cligase-like_sf"/>
</dbReference>
<organism evidence="6 7">
    <name type="scientific">Streptomyces bottropensis ATCC 25435</name>
    <dbReference type="NCBI Taxonomy" id="1054862"/>
    <lineage>
        <taxon>Bacteria</taxon>
        <taxon>Bacillati</taxon>
        <taxon>Actinomycetota</taxon>
        <taxon>Actinomycetes</taxon>
        <taxon>Kitasatosporales</taxon>
        <taxon>Streptomycetaceae</taxon>
        <taxon>Streptomyces</taxon>
    </lineage>
</organism>
<dbReference type="PANTHER" id="PTHR23407:SF1">
    <property type="entry name" value="5-FORMYLTETRAHYDROFOLATE CYCLO-LIGASE"/>
    <property type="match status" value="1"/>
</dbReference>
<protein>
    <recommendedName>
        <fullName evidence="5">5-formyltetrahydrofolate cyclo-ligase</fullName>
        <ecNumber evidence="5">6.3.3.2</ecNumber>
    </recommendedName>
</protein>
<dbReference type="PANTHER" id="PTHR23407">
    <property type="entry name" value="ATPASE INHIBITOR/5-FORMYLTETRAHYDROFOLATE CYCLO-LIGASE"/>
    <property type="match status" value="1"/>
</dbReference>